<evidence type="ECO:0000313" key="3">
    <source>
        <dbReference type="Proteomes" id="UP000324222"/>
    </source>
</evidence>
<keyword evidence="1" id="KW-1133">Transmembrane helix</keyword>
<sequence>MFGDVLTLERAKTDWITRLWTVARLLGSFVAMLFPRPHARASNYLSLLLTTSFDIERVKNR</sequence>
<reference evidence="2 3" key="1">
    <citation type="submission" date="2019-05" db="EMBL/GenBank/DDBJ databases">
        <title>Another draft genome of Portunus trituberculatus and its Hox gene families provides insights of decapod evolution.</title>
        <authorList>
            <person name="Jeong J.-H."/>
            <person name="Song I."/>
            <person name="Kim S."/>
            <person name="Choi T."/>
            <person name="Kim D."/>
            <person name="Ryu S."/>
            <person name="Kim W."/>
        </authorList>
    </citation>
    <scope>NUCLEOTIDE SEQUENCE [LARGE SCALE GENOMIC DNA]</scope>
    <source>
        <tissue evidence="2">Muscle</tissue>
    </source>
</reference>
<dbReference type="Proteomes" id="UP000324222">
    <property type="component" value="Unassembled WGS sequence"/>
</dbReference>
<feature type="transmembrane region" description="Helical" evidence="1">
    <location>
        <begin position="15"/>
        <end position="34"/>
    </location>
</feature>
<evidence type="ECO:0000256" key="1">
    <source>
        <dbReference type="SAM" id="Phobius"/>
    </source>
</evidence>
<keyword evidence="1" id="KW-0812">Transmembrane</keyword>
<evidence type="ECO:0000313" key="2">
    <source>
        <dbReference type="EMBL" id="MPC34208.1"/>
    </source>
</evidence>
<protein>
    <submittedName>
        <fullName evidence="2">Uncharacterized protein</fullName>
    </submittedName>
</protein>
<name>A0A5B7ELK0_PORTR</name>
<dbReference type="EMBL" id="VSRR010003006">
    <property type="protein sequence ID" value="MPC34208.1"/>
    <property type="molecule type" value="Genomic_DNA"/>
</dbReference>
<keyword evidence="3" id="KW-1185">Reference proteome</keyword>
<proteinExistence type="predicted"/>
<organism evidence="2 3">
    <name type="scientific">Portunus trituberculatus</name>
    <name type="common">Swimming crab</name>
    <name type="synonym">Neptunus trituberculatus</name>
    <dbReference type="NCBI Taxonomy" id="210409"/>
    <lineage>
        <taxon>Eukaryota</taxon>
        <taxon>Metazoa</taxon>
        <taxon>Ecdysozoa</taxon>
        <taxon>Arthropoda</taxon>
        <taxon>Crustacea</taxon>
        <taxon>Multicrustacea</taxon>
        <taxon>Malacostraca</taxon>
        <taxon>Eumalacostraca</taxon>
        <taxon>Eucarida</taxon>
        <taxon>Decapoda</taxon>
        <taxon>Pleocyemata</taxon>
        <taxon>Brachyura</taxon>
        <taxon>Eubrachyura</taxon>
        <taxon>Portunoidea</taxon>
        <taxon>Portunidae</taxon>
        <taxon>Portuninae</taxon>
        <taxon>Portunus</taxon>
    </lineage>
</organism>
<keyword evidence="1" id="KW-0472">Membrane</keyword>
<accession>A0A5B7ELK0</accession>
<comment type="caution">
    <text evidence="2">The sequence shown here is derived from an EMBL/GenBank/DDBJ whole genome shotgun (WGS) entry which is preliminary data.</text>
</comment>
<dbReference type="AlphaFoldDB" id="A0A5B7ELK0"/>
<gene>
    <name evidence="2" type="ORF">E2C01_027589</name>
</gene>